<evidence type="ECO:0000313" key="1">
    <source>
        <dbReference type="EMBL" id="MCS5737216.1"/>
    </source>
</evidence>
<reference evidence="1" key="1">
    <citation type="submission" date="2022-08" db="EMBL/GenBank/DDBJ databases">
        <authorList>
            <person name="Deng Y."/>
            <person name="Han X.-F."/>
            <person name="Zhang Y.-Q."/>
        </authorList>
    </citation>
    <scope>NUCLEOTIDE SEQUENCE</scope>
    <source>
        <strain evidence="1">CPCC 203386</strain>
    </source>
</reference>
<gene>
    <name evidence="1" type="ORF">N1032_26155</name>
</gene>
<accession>A0ABT2HBI1</accession>
<dbReference type="Proteomes" id="UP001165586">
    <property type="component" value="Unassembled WGS sequence"/>
</dbReference>
<dbReference type="EMBL" id="JANLCJ010000511">
    <property type="protein sequence ID" value="MCS5737216.1"/>
    <property type="molecule type" value="Genomic_DNA"/>
</dbReference>
<name>A0ABT2HBI1_9MICO</name>
<dbReference type="RefSeq" id="WP_259543556.1">
    <property type="nucleotide sequence ID" value="NZ_JANLCJ010000511.1"/>
</dbReference>
<keyword evidence="2" id="KW-1185">Reference proteome</keyword>
<feature type="non-terminal residue" evidence="1">
    <location>
        <position position="1"/>
    </location>
</feature>
<sequence length="81" mass="9112">GDAMRFNRIDTGSSEIDNYGNEYSFNTYLSRDGNAMIGVKIYKGENQVETFLSLKNIKTGKFETINDTIFKTSDVLATNNN</sequence>
<evidence type="ECO:0000313" key="2">
    <source>
        <dbReference type="Proteomes" id="UP001165586"/>
    </source>
</evidence>
<organism evidence="1 2">
    <name type="scientific">Herbiconiux daphne</name>
    <dbReference type="NCBI Taxonomy" id="2970914"/>
    <lineage>
        <taxon>Bacteria</taxon>
        <taxon>Bacillati</taxon>
        <taxon>Actinomycetota</taxon>
        <taxon>Actinomycetes</taxon>
        <taxon>Micrococcales</taxon>
        <taxon>Microbacteriaceae</taxon>
        <taxon>Herbiconiux</taxon>
    </lineage>
</organism>
<protein>
    <submittedName>
        <fullName evidence="1">Uncharacterized protein</fullName>
    </submittedName>
</protein>
<comment type="caution">
    <text evidence="1">The sequence shown here is derived from an EMBL/GenBank/DDBJ whole genome shotgun (WGS) entry which is preliminary data.</text>
</comment>
<proteinExistence type="predicted"/>